<comment type="caution">
    <text evidence="2">The sequence shown here is derived from an EMBL/GenBank/DDBJ whole genome shotgun (WGS) entry which is preliminary data.</text>
</comment>
<evidence type="ECO:0000256" key="1">
    <source>
        <dbReference type="SAM" id="MobiDB-lite"/>
    </source>
</evidence>
<protein>
    <submittedName>
        <fullName evidence="2">Octopamine receptor beta-1R-like protein</fullName>
    </submittedName>
</protein>
<feature type="region of interest" description="Disordered" evidence="1">
    <location>
        <begin position="1"/>
        <end position="21"/>
    </location>
</feature>
<gene>
    <name evidence="2" type="ORF">OBRU01_25119</name>
</gene>
<proteinExistence type="predicted"/>
<reference evidence="2 3" key="1">
    <citation type="journal article" date="2015" name="Genome Biol. Evol.">
        <title>The genome of winter moth (Operophtera brumata) provides a genomic perspective on sexual dimorphism and phenology.</title>
        <authorList>
            <person name="Derks M.F."/>
            <person name="Smit S."/>
            <person name="Salis L."/>
            <person name="Schijlen E."/>
            <person name="Bossers A."/>
            <person name="Mateman C."/>
            <person name="Pijl A.S."/>
            <person name="de Ridder D."/>
            <person name="Groenen M.A."/>
            <person name="Visser M.E."/>
            <person name="Megens H.J."/>
        </authorList>
    </citation>
    <scope>NUCLEOTIDE SEQUENCE [LARGE SCALE GENOMIC DNA]</scope>
    <source>
        <strain evidence="2">WM2013NL</strain>
        <tissue evidence="2">Head and thorax</tissue>
    </source>
</reference>
<dbReference type="AlphaFoldDB" id="A0A0L7K457"/>
<dbReference type="EMBL" id="JTDY01011527">
    <property type="protein sequence ID" value="KOB55888.1"/>
    <property type="molecule type" value="Genomic_DNA"/>
</dbReference>
<name>A0A0L7K457_OPEBR</name>
<accession>A0A0L7K457</accession>
<organism evidence="2 3">
    <name type="scientific">Operophtera brumata</name>
    <name type="common">Winter moth</name>
    <name type="synonym">Phalaena brumata</name>
    <dbReference type="NCBI Taxonomy" id="104452"/>
    <lineage>
        <taxon>Eukaryota</taxon>
        <taxon>Metazoa</taxon>
        <taxon>Ecdysozoa</taxon>
        <taxon>Arthropoda</taxon>
        <taxon>Hexapoda</taxon>
        <taxon>Insecta</taxon>
        <taxon>Pterygota</taxon>
        <taxon>Neoptera</taxon>
        <taxon>Endopterygota</taxon>
        <taxon>Lepidoptera</taxon>
        <taxon>Glossata</taxon>
        <taxon>Ditrysia</taxon>
        <taxon>Geometroidea</taxon>
        <taxon>Geometridae</taxon>
        <taxon>Larentiinae</taxon>
        <taxon>Operophtera</taxon>
    </lineage>
</organism>
<keyword evidence="3" id="KW-1185">Reference proteome</keyword>
<evidence type="ECO:0000313" key="2">
    <source>
        <dbReference type="EMBL" id="KOB55888.1"/>
    </source>
</evidence>
<keyword evidence="2" id="KW-0675">Receptor</keyword>
<evidence type="ECO:0000313" key="3">
    <source>
        <dbReference type="Proteomes" id="UP000037510"/>
    </source>
</evidence>
<feature type="non-terminal residue" evidence="2">
    <location>
        <position position="114"/>
    </location>
</feature>
<sequence length="114" mass="12770">MARRYCWQRPRRDHHHSNVSSDIHMNNCVKSTSADILKAHQASSSKPDDIVFGTHYSLITCIHMNNCIKSTSADILKAHASSSKPDDIGLEILCEIPIGENIKTDSTLIVRRSQ</sequence>
<dbReference type="Proteomes" id="UP000037510">
    <property type="component" value="Unassembled WGS sequence"/>
</dbReference>